<evidence type="ECO:0000256" key="1">
    <source>
        <dbReference type="ARBA" id="ARBA00004651"/>
    </source>
</evidence>
<keyword evidence="6 8" id="KW-1133">Transmembrane helix</keyword>
<dbReference type="GO" id="GO:0009103">
    <property type="term" value="P:lipopolysaccharide biosynthetic process"/>
    <property type="evidence" value="ECO:0007669"/>
    <property type="project" value="UniProtKB-ARBA"/>
</dbReference>
<feature type="domain" description="Glycosyltransferase RgtA/B/C/D-like" evidence="9">
    <location>
        <begin position="91"/>
        <end position="228"/>
    </location>
</feature>
<keyword evidence="4 10" id="KW-0808">Transferase</keyword>
<reference evidence="11" key="1">
    <citation type="submission" date="2016-10" db="EMBL/GenBank/DDBJ databases">
        <authorList>
            <person name="Varghese N."/>
            <person name="Submissions S."/>
        </authorList>
    </citation>
    <scope>NUCLEOTIDE SEQUENCE [LARGE SCALE GENOMIC DNA]</scope>
    <source>
        <strain evidence="11">CGMCC 1.3703</strain>
    </source>
</reference>
<evidence type="ECO:0000256" key="2">
    <source>
        <dbReference type="ARBA" id="ARBA00022475"/>
    </source>
</evidence>
<evidence type="ECO:0000256" key="7">
    <source>
        <dbReference type="ARBA" id="ARBA00023136"/>
    </source>
</evidence>
<accession>A0A1H0KQC5</accession>
<dbReference type="PANTHER" id="PTHR33908:SF11">
    <property type="entry name" value="MEMBRANE PROTEIN"/>
    <property type="match status" value="1"/>
</dbReference>
<evidence type="ECO:0000256" key="8">
    <source>
        <dbReference type="SAM" id="Phobius"/>
    </source>
</evidence>
<dbReference type="AlphaFoldDB" id="A0A1H0KQC5"/>
<feature type="transmembrane region" description="Helical" evidence="8">
    <location>
        <begin position="172"/>
        <end position="200"/>
    </location>
</feature>
<dbReference type="Proteomes" id="UP000198860">
    <property type="component" value="Unassembled WGS sequence"/>
</dbReference>
<name>A0A1H0KQC5_HALAD</name>
<dbReference type="OrthoDB" id="136232at2"/>
<feature type="transmembrane region" description="Helical" evidence="8">
    <location>
        <begin position="12"/>
        <end position="33"/>
    </location>
</feature>
<evidence type="ECO:0000259" key="9">
    <source>
        <dbReference type="Pfam" id="PF13231"/>
    </source>
</evidence>
<feature type="transmembrane region" description="Helical" evidence="8">
    <location>
        <begin position="116"/>
        <end position="134"/>
    </location>
</feature>
<feature type="transmembrane region" description="Helical" evidence="8">
    <location>
        <begin position="92"/>
        <end position="110"/>
    </location>
</feature>
<dbReference type="InterPro" id="IPR038731">
    <property type="entry name" value="RgtA/B/C-like"/>
</dbReference>
<evidence type="ECO:0000256" key="3">
    <source>
        <dbReference type="ARBA" id="ARBA00022676"/>
    </source>
</evidence>
<dbReference type="InterPro" id="IPR050297">
    <property type="entry name" value="LipidA_mod_glycosyltrf_83"/>
</dbReference>
<evidence type="ECO:0000313" key="11">
    <source>
        <dbReference type="Proteomes" id="UP000198860"/>
    </source>
</evidence>
<keyword evidence="7 8" id="KW-0472">Membrane</keyword>
<dbReference type="GO" id="GO:0016763">
    <property type="term" value="F:pentosyltransferase activity"/>
    <property type="evidence" value="ECO:0007669"/>
    <property type="project" value="TreeGrafter"/>
</dbReference>
<feature type="transmembrane region" description="Helical" evidence="8">
    <location>
        <begin position="339"/>
        <end position="357"/>
    </location>
</feature>
<feature type="transmembrane region" description="Helical" evidence="8">
    <location>
        <begin position="212"/>
        <end position="229"/>
    </location>
</feature>
<gene>
    <name evidence="10" type="ORF">SAMN05421677_10683</name>
</gene>
<evidence type="ECO:0000256" key="6">
    <source>
        <dbReference type="ARBA" id="ARBA00022989"/>
    </source>
</evidence>
<dbReference type="Pfam" id="PF13231">
    <property type="entry name" value="PMT_2"/>
    <property type="match status" value="1"/>
</dbReference>
<feature type="transmembrane region" description="Helical" evidence="8">
    <location>
        <begin position="364"/>
        <end position="384"/>
    </location>
</feature>
<dbReference type="EMBL" id="FNIZ01000006">
    <property type="protein sequence ID" value="SDO57972.1"/>
    <property type="molecule type" value="Genomic_DNA"/>
</dbReference>
<organism evidence="10 11">
    <name type="scientific">Halobacillus aidingensis</name>
    <dbReference type="NCBI Taxonomy" id="240303"/>
    <lineage>
        <taxon>Bacteria</taxon>
        <taxon>Bacillati</taxon>
        <taxon>Bacillota</taxon>
        <taxon>Bacilli</taxon>
        <taxon>Bacillales</taxon>
        <taxon>Bacillaceae</taxon>
        <taxon>Halobacillus</taxon>
    </lineage>
</organism>
<feature type="transmembrane region" description="Helical" evidence="8">
    <location>
        <begin position="390"/>
        <end position="410"/>
    </location>
</feature>
<sequence>MISFFKRYQNHFIWVIVGLALAIRLTALFNYGLSLFLNSDDAGYISSAVTFLETGMLTYHDPTHPTVHIMPGQTVLLAGVFFFLGHGDVGIYAAKTLFILLGTLNVYLVYCLGKYIANIKVGLIAAFFLAIFVPQVLTDNLLLTETPFMTCLLGLIYFSIKLANEKKMSQFFLVMLFYVSAIMFKATIALYPFVLLIYLITKKYPFKLAVKQALIAIGILLITLGPWWVRNYIHYDEFIPLTGGSGNPLLLGTYQGHGYNIGEPYEKVKQEIKEMDTEHAYERLSLQKEAAIERIKTWWEEDPRLFLKSYIEFKTIHQWETQFYWIEIFNISKELINKIQVWIMYLGLASLTVFFMLREGKREYMFLLLLILYTTTLNNIFFSYDRYNQPFMFIIFLFIAGFLTTSIQLLKEKAFPVKPQ</sequence>
<protein>
    <submittedName>
        <fullName evidence="10">Dolichyl-phosphate-mannose-protein mannosyltransferase</fullName>
    </submittedName>
</protein>
<proteinExistence type="predicted"/>
<keyword evidence="3 10" id="KW-0328">Glycosyltransferase</keyword>
<dbReference type="STRING" id="240303.SAMN05421677_10683"/>
<keyword evidence="2" id="KW-1003">Cell membrane</keyword>
<keyword evidence="11" id="KW-1185">Reference proteome</keyword>
<evidence type="ECO:0000256" key="4">
    <source>
        <dbReference type="ARBA" id="ARBA00022679"/>
    </source>
</evidence>
<comment type="subcellular location">
    <subcellularLocation>
        <location evidence="1">Cell membrane</location>
        <topology evidence="1">Multi-pass membrane protein</topology>
    </subcellularLocation>
</comment>
<evidence type="ECO:0000256" key="5">
    <source>
        <dbReference type="ARBA" id="ARBA00022692"/>
    </source>
</evidence>
<evidence type="ECO:0000313" key="10">
    <source>
        <dbReference type="EMBL" id="SDO57972.1"/>
    </source>
</evidence>
<dbReference type="GO" id="GO:0005886">
    <property type="term" value="C:plasma membrane"/>
    <property type="evidence" value="ECO:0007669"/>
    <property type="project" value="UniProtKB-SubCell"/>
</dbReference>
<dbReference type="RefSeq" id="WP_089651968.1">
    <property type="nucleotide sequence ID" value="NZ_FNIZ01000006.1"/>
</dbReference>
<dbReference type="PANTHER" id="PTHR33908">
    <property type="entry name" value="MANNOSYLTRANSFERASE YKCB-RELATED"/>
    <property type="match status" value="1"/>
</dbReference>
<keyword evidence="5 8" id="KW-0812">Transmembrane</keyword>